<dbReference type="SMART" id="SM00501">
    <property type="entry name" value="BRIGHT"/>
    <property type="match status" value="1"/>
</dbReference>
<dbReference type="Proteomes" id="UP001057375">
    <property type="component" value="Unassembled WGS sequence"/>
</dbReference>
<evidence type="ECO:0000313" key="7">
    <source>
        <dbReference type="EMBL" id="GKT14158.1"/>
    </source>
</evidence>
<organism evidence="7 8">
    <name type="scientific">Aduncisulcus paluster</name>
    <dbReference type="NCBI Taxonomy" id="2918883"/>
    <lineage>
        <taxon>Eukaryota</taxon>
        <taxon>Metamonada</taxon>
        <taxon>Carpediemonas-like organisms</taxon>
        <taxon>Aduncisulcus</taxon>
    </lineage>
</organism>
<evidence type="ECO:0000313" key="8">
    <source>
        <dbReference type="Proteomes" id="UP001057375"/>
    </source>
</evidence>
<dbReference type="Pfam" id="PF01388">
    <property type="entry name" value="ARID"/>
    <property type="match status" value="1"/>
</dbReference>
<proteinExistence type="predicted"/>
<evidence type="ECO:0000256" key="4">
    <source>
        <dbReference type="ARBA" id="ARBA00023242"/>
    </source>
</evidence>
<dbReference type="PROSITE" id="PS51011">
    <property type="entry name" value="ARID"/>
    <property type="match status" value="1"/>
</dbReference>
<evidence type="ECO:0000256" key="5">
    <source>
        <dbReference type="SAM" id="MobiDB-lite"/>
    </source>
</evidence>
<feature type="region of interest" description="Disordered" evidence="5">
    <location>
        <begin position="481"/>
        <end position="517"/>
    </location>
</feature>
<dbReference type="PANTHER" id="PTHR15348:SF0">
    <property type="entry name" value="PROTEIN DEAD RINGER"/>
    <property type="match status" value="1"/>
</dbReference>
<feature type="region of interest" description="Disordered" evidence="5">
    <location>
        <begin position="133"/>
        <end position="164"/>
    </location>
</feature>
<dbReference type="EMBL" id="BQXS01011567">
    <property type="protein sequence ID" value="GKT14158.1"/>
    <property type="molecule type" value="Genomic_DNA"/>
</dbReference>
<keyword evidence="1" id="KW-0805">Transcription regulation</keyword>
<dbReference type="SUPFAM" id="SSF46774">
    <property type="entry name" value="ARID-like"/>
    <property type="match status" value="1"/>
</dbReference>
<dbReference type="InterPro" id="IPR001606">
    <property type="entry name" value="ARID_dom"/>
</dbReference>
<dbReference type="Gene3D" id="1.10.150.60">
    <property type="entry name" value="ARID DNA-binding domain"/>
    <property type="match status" value="1"/>
</dbReference>
<sequence>MIHLKTATIPSHVNTDQKRKIFNEYILSALTRDKKVPKKHPVVAGKPLSFFDLFLEVERRGGFDLVYKNKLFKEVGKSMNLNVTSVGFLLRTRYQTYIEPYVKKLRQLVWPDSPAFDEILEDGTKVASVPSMMHSTQLSPQSYPSEVTQPPIASSHGVDFTQSDTPPVHSFGLSDFSMQPIRPGQISQPHQPSHIPLGKRPHGDPAYLYHAHNASHGVSDVSLMLGLDQSHNDEIAANGMLIQTSTGPESASSFSECAPITTPTPGQPSIGPFPFPSSMNPHPTAEGTFPFRSLQPGSTQPSSKHDGSGFGGFSSSTESIIAFLVSRLATMSRNRHQTLPGMDSSQSYMESIPSSILPAFLAYYPCPTEGTFPFRSLQPGSTQPSSKHDGSGFGGFSSSTESIIAFLVSRLATMSRNRHQTLPGMDSSQSYMESIPSSILPAFLAYYPCPSLYIAASTLIQAPLITLPSRVTHLYIVHENNPKNSSSEKEDEESSRGDIEQRIDEKPSELSAPLPPSVVGMSGGILDDVLQQHPQPSEPKQDSSLGFAPLFEDPTKETTENSTGSVSPGMSSYFEKLATHFPMTTSLTFLSITIPEDCGPIDRPDALTRCVPATVEVLEIHNFKVLFQCLGVDRDDDMETTENSTGSVSPGMSSYFEKLATHFPMTTSLTFLSITIPEDCGPIDRPDALTRCVPATVEVLEIHNFKVLFKCLGVDRDDDMGSLRVDHSPFLFPNTLKILKLFDVPQFFSTPQTFLLFPAHLEDLHIHFVNERIRESRSSVLWDMRSRNIVSTDWGEMDKEEDFLSPHISSIFAKSSPVTLTPEHFEKSSNLLQRKLYDPEESAEKLGAIELLRATREHCVPSLKNLYIYNSAMCELQLVSFLFPNVQHIYLKNTTVFRLCIPPAFLPPHRSFVTLFPKIRSFDFQDVTGMMLYGRKWLRTPVSFKCRNIRELR</sequence>
<keyword evidence="8" id="KW-1185">Reference proteome</keyword>
<feature type="region of interest" description="Disordered" evidence="5">
    <location>
        <begin position="374"/>
        <end position="393"/>
    </location>
</feature>
<keyword evidence="2" id="KW-0238">DNA-binding</keyword>
<feature type="region of interest" description="Disordered" evidence="5">
    <location>
        <begin position="244"/>
        <end position="311"/>
    </location>
</feature>
<accession>A0ABQ5JRB8</accession>
<dbReference type="PANTHER" id="PTHR15348">
    <property type="entry name" value="AT-RICH INTERACTIVE DOMAIN-CONTAINING PROTEIN ARID DOMAIN- CONTAINING PROTEIN DEAD RINGER PROTEIN B-CELL REGULATOR OF IGH TRANSCRIPTION BRIGHT"/>
    <property type="match status" value="1"/>
</dbReference>
<gene>
    <name evidence="7" type="ORF">ADUPG1_010427</name>
</gene>
<evidence type="ECO:0000259" key="6">
    <source>
        <dbReference type="PROSITE" id="PS51011"/>
    </source>
</evidence>
<evidence type="ECO:0000256" key="1">
    <source>
        <dbReference type="ARBA" id="ARBA00023015"/>
    </source>
</evidence>
<feature type="domain" description="ARID" evidence="6">
    <location>
        <begin position="16"/>
        <end position="106"/>
    </location>
</feature>
<feature type="compositionally biased region" description="Polar residues" evidence="5">
    <location>
        <begin position="133"/>
        <end position="152"/>
    </location>
</feature>
<reference evidence="7" key="1">
    <citation type="submission" date="2022-03" db="EMBL/GenBank/DDBJ databases">
        <title>Draft genome sequence of Aduncisulcus paluster, a free-living microaerophilic Fornicata.</title>
        <authorList>
            <person name="Yuyama I."/>
            <person name="Kume K."/>
            <person name="Tamura T."/>
            <person name="Inagaki Y."/>
            <person name="Hashimoto T."/>
        </authorList>
    </citation>
    <scope>NUCLEOTIDE SEQUENCE</scope>
    <source>
        <strain evidence="7">NY0171</strain>
    </source>
</reference>
<feature type="region of interest" description="Disordered" evidence="5">
    <location>
        <begin position="529"/>
        <end position="568"/>
    </location>
</feature>
<comment type="caution">
    <text evidence="7">The sequence shown here is derived from an EMBL/GenBank/DDBJ whole genome shotgun (WGS) entry which is preliminary data.</text>
</comment>
<dbReference type="SMART" id="SM01014">
    <property type="entry name" value="ARID"/>
    <property type="match status" value="1"/>
</dbReference>
<keyword evidence="3" id="KW-0804">Transcription</keyword>
<evidence type="ECO:0000256" key="2">
    <source>
        <dbReference type="ARBA" id="ARBA00023125"/>
    </source>
</evidence>
<evidence type="ECO:0000256" key="3">
    <source>
        <dbReference type="ARBA" id="ARBA00023163"/>
    </source>
</evidence>
<name>A0ABQ5JRB8_9EUKA</name>
<dbReference type="InterPro" id="IPR036431">
    <property type="entry name" value="ARID_dom_sf"/>
</dbReference>
<protein>
    <recommendedName>
        <fullName evidence="6">ARID domain-containing protein</fullName>
    </recommendedName>
</protein>
<feature type="compositionally biased region" description="Basic and acidic residues" evidence="5">
    <location>
        <begin position="494"/>
        <end position="508"/>
    </location>
</feature>
<feature type="compositionally biased region" description="Polar residues" evidence="5">
    <location>
        <begin position="244"/>
        <end position="255"/>
    </location>
</feature>
<dbReference type="InterPro" id="IPR045147">
    <property type="entry name" value="ARI3A/B/C"/>
</dbReference>
<feature type="region of interest" description="Disordered" evidence="5">
    <location>
        <begin position="180"/>
        <end position="201"/>
    </location>
</feature>
<keyword evidence="4" id="KW-0539">Nucleus</keyword>
<dbReference type="CDD" id="cd16100">
    <property type="entry name" value="ARID"/>
    <property type="match status" value="1"/>
</dbReference>